<evidence type="ECO:0000256" key="2">
    <source>
        <dbReference type="SAM" id="Phobius"/>
    </source>
</evidence>
<protein>
    <submittedName>
        <fullName evidence="4">Uncharacterized protein</fullName>
    </submittedName>
</protein>
<evidence type="ECO:0000256" key="3">
    <source>
        <dbReference type="SAM" id="SignalP"/>
    </source>
</evidence>
<evidence type="ECO:0000313" key="5">
    <source>
        <dbReference type="Proteomes" id="UP001159428"/>
    </source>
</evidence>
<accession>A0AAU9WKS4</accession>
<reference evidence="4 5" key="1">
    <citation type="submission" date="2022-05" db="EMBL/GenBank/DDBJ databases">
        <authorList>
            <consortium name="Genoscope - CEA"/>
            <person name="William W."/>
        </authorList>
    </citation>
    <scope>NUCLEOTIDE SEQUENCE [LARGE SCALE GENOMIC DNA]</scope>
</reference>
<keyword evidence="2" id="KW-0812">Transmembrane</keyword>
<keyword evidence="5" id="KW-1185">Reference proteome</keyword>
<dbReference type="AlphaFoldDB" id="A0AAU9WKS4"/>
<dbReference type="EMBL" id="CALNXJ010000015">
    <property type="protein sequence ID" value="CAH3116837.1"/>
    <property type="molecule type" value="Genomic_DNA"/>
</dbReference>
<feature type="region of interest" description="Disordered" evidence="1">
    <location>
        <begin position="35"/>
        <end position="70"/>
    </location>
</feature>
<organism evidence="4 5">
    <name type="scientific">Pocillopora meandrina</name>
    <dbReference type="NCBI Taxonomy" id="46732"/>
    <lineage>
        <taxon>Eukaryota</taxon>
        <taxon>Metazoa</taxon>
        <taxon>Cnidaria</taxon>
        <taxon>Anthozoa</taxon>
        <taxon>Hexacorallia</taxon>
        <taxon>Scleractinia</taxon>
        <taxon>Astrocoeniina</taxon>
        <taxon>Pocilloporidae</taxon>
        <taxon>Pocillopora</taxon>
    </lineage>
</organism>
<feature type="chain" id="PRO_5043942187" evidence="3">
    <location>
        <begin position="30"/>
        <end position="221"/>
    </location>
</feature>
<feature type="signal peptide" evidence="3">
    <location>
        <begin position="1"/>
        <end position="29"/>
    </location>
</feature>
<dbReference type="Proteomes" id="UP001159428">
    <property type="component" value="Unassembled WGS sequence"/>
</dbReference>
<keyword evidence="2" id="KW-0472">Membrane</keyword>
<comment type="caution">
    <text evidence="4">The sequence shown here is derived from an EMBL/GenBank/DDBJ whole genome shotgun (WGS) entry which is preliminary data.</text>
</comment>
<keyword evidence="2" id="KW-1133">Transmembrane helix</keyword>
<gene>
    <name evidence="4" type="ORF">PMEA_00006656</name>
</gene>
<proteinExistence type="predicted"/>
<name>A0AAU9WKS4_9CNID</name>
<feature type="transmembrane region" description="Helical" evidence="2">
    <location>
        <begin position="134"/>
        <end position="157"/>
    </location>
</feature>
<sequence length="221" mass="23987">MLLKMLLHKHSDILTAIILMSMFCASSQSLKPLINSTNTSDKESLTSNTTPVHRPQSNATTTDSTISPSSAPTELFDLTTIKTTNIFPTTTATTSGELLQATETTEGTKSRTTTSIVEAKARANKTHESSSSTILAVSLSLGFCLLAVGVAAAVFFVRWKRIKKMKKGFQEEMAVICLHDELASEALYCSWKPFMDGNENNKIKLVIETSTSDANTSRANT</sequence>
<keyword evidence="3" id="KW-0732">Signal</keyword>
<evidence type="ECO:0000313" key="4">
    <source>
        <dbReference type="EMBL" id="CAH3116837.1"/>
    </source>
</evidence>
<evidence type="ECO:0000256" key="1">
    <source>
        <dbReference type="SAM" id="MobiDB-lite"/>
    </source>
</evidence>